<dbReference type="InParanoid" id="A0A2K1K3L2"/>
<reference evidence="2" key="3">
    <citation type="submission" date="2020-12" db="UniProtKB">
        <authorList>
            <consortium name="EnsemblPlants"/>
        </authorList>
    </citation>
    <scope>IDENTIFICATION</scope>
</reference>
<dbReference type="Gramene" id="Pp3c9_17890V3.1">
    <property type="protein sequence ID" value="Pp3c9_17890V3.1"/>
    <property type="gene ID" value="Pp3c9_17890"/>
</dbReference>
<reference evidence="1 3" key="2">
    <citation type="journal article" date="2018" name="Plant J.">
        <title>The Physcomitrella patens chromosome-scale assembly reveals moss genome structure and evolution.</title>
        <authorList>
            <person name="Lang D."/>
            <person name="Ullrich K.K."/>
            <person name="Murat F."/>
            <person name="Fuchs J."/>
            <person name="Jenkins J."/>
            <person name="Haas F.B."/>
            <person name="Piednoel M."/>
            <person name="Gundlach H."/>
            <person name="Van Bel M."/>
            <person name="Meyberg R."/>
            <person name="Vives C."/>
            <person name="Morata J."/>
            <person name="Symeonidi A."/>
            <person name="Hiss M."/>
            <person name="Muchero W."/>
            <person name="Kamisugi Y."/>
            <person name="Saleh O."/>
            <person name="Blanc G."/>
            <person name="Decker E.L."/>
            <person name="van Gessel N."/>
            <person name="Grimwood J."/>
            <person name="Hayes R.D."/>
            <person name="Graham S.W."/>
            <person name="Gunter L.E."/>
            <person name="McDaniel S.F."/>
            <person name="Hoernstein S.N.W."/>
            <person name="Larsson A."/>
            <person name="Li F.W."/>
            <person name="Perroud P.F."/>
            <person name="Phillips J."/>
            <person name="Ranjan P."/>
            <person name="Rokshar D.S."/>
            <person name="Rothfels C.J."/>
            <person name="Schneider L."/>
            <person name="Shu S."/>
            <person name="Stevenson D.W."/>
            <person name="Thummler F."/>
            <person name="Tillich M."/>
            <person name="Villarreal Aguilar J.C."/>
            <person name="Widiez T."/>
            <person name="Wong G.K."/>
            <person name="Wymore A."/>
            <person name="Zhang Y."/>
            <person name="Zimmer A.D."/>
            <person name="Quatrano R.S."/>
            <person name="Mayer K.F.X."/>
            <person name="Goodstein D."/>
            <person name="Casacuberta J.M."/>
            <person name="Vandepoele K."/>
            <person name="Reski R."/>
            <person name="Cuming A.C."/>
            <person name="Tuskan G.A."/>
            <person name="Maumus F."/>
            <person name="Salse J."/>
            <person name="Schmutz J."/>
            <person name="Rensing S.A."/>
        </authorList>
    </citation>
    <scope>NUCLEOTIDE SEQUENCE [LARGE SCALE GENOMIC DNA]</scope>
    <source>
        <strain evidence="2 3">cv. Gransden 2004</strain>
    </source>
</reference>
<evidence type="ECO:0000313" key="1">
    <source>
        <dbReference type="EMBL" id="PNR48366.1"/>
    </source>
</evidence>
<reference evidence="1 3" key="1">
    <citation type="journal article" date="2008" name="Science">
        <title>The Physcomitrella genome reveals evolutionary insights into the conquest of land by plants.</title>
        <authorList>
            <person name="Rensing S."/>
            <person name="Lang D."/>
            <person name="Zimmer A."/>
            <person name="Terry A."/>
            <person name="Salamov A."/>
            <person name="Shapiro H."/>
            <person name="Nishiyama T."/>
            <person name="Perroud P.-F."/>
            <person name="Lindquist E."/>
            <person name="Kamisugi Y."/>
            <person name="Tanahashi T."/>
            <person name="Sakakibara K."/>
            <person name="Fujita T."/>
            <person name="Oishi K."/>
            <person name="Shin-I T."/>
            <person name="Kuroki Y."/>
            <person name="Toyoda A."/>
            <person name="Suzuki Y."/>
            <person name="Hashimoto A."/>
            <person name="Yamaguchi K."/>
            <person name="Sugano A."/>
            <person name="Kohara Y."/>
            <person name="Fujiyama A."/>
            <person name="Anterola A."/>
            <person name="Aoki S."/>
            <person name="Ashton N."/>
            <person name="Barbazuk W.B."/>
            <person name="Barker E."/>
            <person name="Bennetzen J."/>
            <person name="Bezanilla M."/>
            <person name="Blankenship R."/>
            <person name="Cho S.H."/>
            <person name="Dutcher S."/>
            <person name="Estelle M."/>
            <person name="Fawcett J.A."/>
            <person name="Gundlach H."/>
            <person name="Hanada K."/>
            <person name="Heyl A."/>
            <person name="Hicks K.A."/>
            <person name="Hugh J."/>
            <person name="Lohr M."/>
            <person name="Mayer K."/>
            <person name="Melkozernov A."/>
            <person name="Murata T."/>
            <person name="Nelson D."/>
            <person name="Pils B."/>
            <person name="Prigge M."/>
            <person name="Reiss B."/>
            <person name="Renner T."/>
            <person name="Rombauts S."/>
            <person name="Rushton P."/>
            <person name="Sanderfoot A."/>
            <person name="Schween G."/>
            <person name="Shiu S.-H."/>
            <person name="Stueber K."/>
            <person name="Theodoulou F.L."/>
            <person name="Tu H."/>
            <person name="Van de Peer Y."/>
            <person name="Verrier P.J."/>
            <person name="Waters E."/>
            <person name="Wood A."/>
            <person name="Yang L."/>
            <person name="Cove D."/>
            <person name="Cuming A."/>
            <person name="Hasebe M."/>
            <person name="Lucas S."/>
            <person name="Mishler D.B."/>
            <person name="Reski R."/>
            <person name="Grigoriev I."/>
            <person name="Quatrano R.S."/>
            <person name="Boore J.L."/>
        </authorList>
    </citation>
    <scope>NUCLEOTIDE SEQUENCE [LARGE SCALE GENOMIC DNA]</scope>
    <source>
        <strain evidence="2 3">cv. Gransden 2004</strain>
    </source>
</reference>
<dbReference type="EnsemblPlants" id="Pp3c9_17890V3.2">
    <property type="protein sequence ID" value="Pp3c9_17890V3.2"/>
    <property type="gene ID" value="Pp3c9_17890"/>
</dbReference>
<evidence type="ECO:0000313" key="3">
    <source>
        <dbReference type="Proteomes" id="UP000006727"/>
    </source>
</evidence>
<organism evidence="1">
    <name type="scientific">Physcomitrium patens</name>
    <name type="common">Spreading-leaved earth moss</name>
    <name type="synonym">Physcomitrella patens</name>
    <dbReference type="NCBI Taxonomy" id="3218"/>
    <lineage>
        <taxon>Eukaryota</taxon>
        <taxon>Viridiplantae</taxon>
        <taxon>Streptophyta</taxon>
        <taxon>Embryophyta</taxon>
        <taxon>Bryophyta</taxon>
        <taxon>Bryophytina</taxon>
        <taxon>Bryopsida</taxon>
        <taxon>Funariidae</taxon>
        <taxon>Funariales</taxon>
        <taxon>Funariaceae</taxon>
        <taxon>Physcomitrium</taxon>
    </lineage>
</organism>
<accession>A0A2K1K3L2</accession>
<proteinExistence type="predicted"/>
<dbReference type="PaxDb" id="3218-PP1S89_288V6.1"/>
<sequence length="31" mass="3481">MLLFFEESCSANPRTKVAGRPSLNPRCLKSK</sequence>
<dbReference type="Proteomes" id="UP000006727">
    <property type="component" value="Chromosome 9"/>
</dbReference>
<name>A0A2K1K3L2_PHYPA</name>
<dbReference type="EMBL" id="ABEU02000009">
    <property type="protein sequence ID" value="PNR48366.1"/>
    <property type="molecule type" value="Genomic_DNA"/>
</dbReference>
<dbReference type="Gramene" id="Pp3c9_17890V3.2">
    <property type="protein sequence ID" value="Pp3c9_17890V3.2"/>
    <property type="gene ID" value="Pp3c9_17890"/>
</dbReference>
<keyword evidence="3" id="KW-1185">Reference proteome</keyword>
<dbReference type="AlphaFoldDB" id="A0A2K1K3L2"/>
<dbReference type="EnsemblPlants" id="Pp3c9_17890V3.1">
    <property type="protein sequence ID" value="Pp3c9_17890V3.1"/>
    <property type="gene ID" value="Pp3c9_17890"/>
</dbReference>
<gene>
    <name evidence="1" type="ORF">PHYPA_012842</name>
</gene>
<evidence type="ECO:0000313" key="2">
    <source>
        <dbReference type="EnsemblPlants" id="Pp3c9_17890V3.1"/>
    </source>
</evidence>
<protein>
    <submittedName>
        <fullName evidence="1 2">Uncharacterized protein</fullName>
    </submittedName>
</protein>